<evidence type="ECO:0000313" key="8">
    <source>
        <dbReference type="Proteomes" id="UP000609879"/>
    </source>
</evidence>
<evidence type="ECO:0000256" key="3">
    <source>
        <dbReference type="ARBA" id="ARBA00022676"/>
    </source>
</evidence>
<evidence type="ECO:0000256" key="4">
    <source>
        <dbReference type="ARBA" id="ARBA00022679"/>
    </source>
</evidence>
<evidence type="ECO:0000256" key="5">
    <source>
        <dbReference type="SAM" id="Phobius"/>
    </source>
</evidence>
<dbReference type="PANTHER" id="PTHR43179:SF12">
    <property type="entry name" value="GALACTOFURANOSYLTRANSFERASE GLFT2"/>
    <property type="match status" value="1"/>
</dbReference>
<evidence type="ECO:0000256" key="2">
    <source>
        <dbReference type="ARBA" id="ARBA00006739"/>
    </source>
</evidence>
<keyword evidence="5" id="KW-0472">Membrane</keyword>
<keyword evidence="3" id="KW-0328">Glycosyltransferase</keyword>
<reference evidence="7 8" key="1">
    <citation type="submission" date="2021-01" db="EMBL/GenBank/DDBJ databases">
        <title>Whole genome shotgun sequence of Actinoplanes deccanensis NBRC 13994.</title>
        <authorList>
            <person name="Komaki H."/>
            <person name="Tamura T."/>
        </authorList>
    </citation>
    <scope>NUCLEOTIDE SEQUENCE [LARGE SCALE GENOMIC DNA]</scope>
    <source>
        <strain evidence="7 8">NBRC 13994</strain>
    </source>
</reference>
<name>A0ABQ3YIL7_9ACTN</name>
<dbReference type="Proteomes" id="UP000609879">
    <property type="component" value="Unassembled WGS sequence"/>
</dbReference>
<evidence type="ECO:0000259" key="6">
    <source>
        <dbReference type="Pfam" id="PF00535"/>
    </source>
</evidence>
<comment type="pathway">
    <text evidence="1">Cell wall biogenesis; cell wall polysaccharide biosynthesis.</text>
</comment>
<feature type="transmembrane region" description="Helical" evidence="5">
    <location>
        <begin position="294"/>
        <end position="314"/>
    </location>
</feature>
<dbReference type="Pfam" id="PF00535">
    <property type="entry name" value="Glycos_transf_2"/>
    <property type="match status" value="1"/>
</dbReference>
<protein>
    <submittedName>
        <fullName evidence="7">Glycosyl transferase family 2</fullName>
    </submittedName>
</protein>
<gene>
    <name evidence="7" type="ORF">Ade02nite_84830</name>
</gene>
<keyword evidence="8" id="KW-1185">Reference proteome</keyword>
<keyword evidence="5" id="KW-1133">Transmembrane helix</keyword>
<organism evidence="7 8">
    <name type="scientific">Paractinoplanes deccanensis</name>
    <dbReference type="NCBI Taxonomy" id="113561"/>
    <lineage>
        <taxon>Bacteria</taxon>
        <taxon>Bacillati</taxon>
        <taxon>Actinomycetota</taxon>
        <taxon>Actinomycetes</taxon>
        <taxon>Micromonosporales</taxon>
        <taxon>Micromonosporaceae</taxon>
        <taxon>Paractinoplanes</taxon>
    </lineage>
</organism>
<dbReference type="Gene3D" id="3.90.550.10">
    <property type="entry name" value="Spore Coat Polysaccharide Biosynthesis Protein SpsA, Chain A"/>
    <property type="match status" value="1"/>
</dbReference>
<dbReference type="InterPro" id="IPR029044">
    <property type="entry name" value="Nucleotide-diphossugar_trans"/>
</dbReference>
<evidence type="ECO:0000313" key="7">
    <source>
        <dbReference type="EMBL" id="GID79842.1"/>
    </source>
</evidence>
<keyword evidence="4 7" id="KW-0808">Transferase</keyword>
<proteinExistence type="inferred from homology"/>
<dbReference type="EMBL" id="BOMI01000178">
    <property type="protein sequence ID" value="GID79842.1"/>
    <property type="molecule type" value="Genomic_DNA"/>
</dbReference>
<sequence length="323" mass="34983">MTEVTYRPPAQRTPYPITVVICAYTMGRWSDLRAAAASVARQLSDDDELVIVIDHCPPLLRLALDELRGCRVIANDGRPGLSDARNTGVAASRGDVVAFLDDDATARPGWLESIRAAFAHGDVAVTGTRVEPRWQGDAAPRWFPEEFGWVVGCSYRGLPTQRRAVRNPIGASMAIRRSSFETVGGFSRLVGRVGTLPVGCEETEFCIRLAKASPVARIVFEPGAAVDHFVPRQRQTVKYFLSRCYHEGRSKAAVARLGGSRSALSAERHYVRSVLPRAVLRALNPVLLRREPVAALRGAAVVAGLAATVAGYVAGSRTRRAPA</sequence>
<dbReference type="InterPro" id="IPR001173">
    <property type="entry name" value="Glyco_trans_2-like"/>
</dbReference>
<feature type="domain" description="Glycosyltransferase 2-like" evidence="6">
    <location>
        <begin position="18"/>
        <end position="183"/>
    </location>
</feature>
<dbReference type="GO" id="GO:0016740">
    <property type="term" value="F:transferase activity"/>
    <property type="evidence" value="ECO:0007669"/>
    <property type="project" value="UniProtKB-KW"/>
</dbReference>
<dbReference type="SUPFAM" id="SSF53448">
    <property type="entry name" value="Nucleotide-diphospho-sugar transferases"/>
    <property type="match status" value="1"/>
</dbReference>
<keyword evidence="5" id="KW-0812">Transmembrane</keyword>
<comment type="caution">
    <text evidence="7">The sequence shown here is derived from an EMBL/GenBank/DDBJ whole genome shotgun (WGS) entry which is preliminary data.</text>
</comment>
<comment type="similarity">
    <text evidence="2">Belongs to the glycosyltransferase 2 family.</text>
</comment>
<dbReference type="PANTHER" id="PTHR43179">
    <property type="entry name" value="RHAMNOSYLTRANSFERASE WBBL"/>
    <property type="match status" value="1"/>
</dbReference>
<evidence type="ECO:0000256" key="1">
    <source>
        <dbReference type="ARBA" id="ARBA00004776"/>
    </source>
</evidence>
<accession>A0ABQ3YIL7</accession>